<feature type="transmembrane region" description="Helical" evidence="2">
    <location>
        <begin position="113"/>
        <end position="137"/>
    </location>
</feature>
<feature type="transmembrane region" description="Helical" evidence="2">
    <location>
        <begin position="149"/>
        <end position="168"/>
    </location>
</feature>
<feature type="compositionally biased region" description="Basic and acidic residues" evidence="1">
    <location>
        <begin position="332"/>
        <end position="353"/>
    </location>
</feature>
<sequence>MPFHGSLTLSVTRTLRGMAARSWAGSSITAAAVAAGAGAAQLGIGYGLGIVVWLPDSNPDDGRVPWLASLAWVVWIAATSTVLGAVTAHMLAGRGDTPGPGSLDGWTLGAWRAALVFAAAIGALIVIPLVAVPARVAETPDNFAPEWTAVGYVVLGLIIGLVVAVGALTARAVAANVVASVGYVWLLAVFAVIDSLRQGDDPVVAQLAFWEFNGGPEVRGFYLPGVVVMLLMAAAIGFLAAWRAGRRGDSRVGVAISGAVGPLLVAVAYLLAAPQFAGEDNVDISQWSAAMFAPYAVIAGLAGSVLVAAIGPPLTAEEKAERQTLAAERHVAREAERKAAAEARAAEKQRATETRAAQKQAAAEARTAEKQAAAEAKAQGKSKPATKTEAAPTLGKNPDDDLVDWPSTLEDKSTRVRTSTGTTATADPDDDLADDAYAPARAYRGTGRGTDPDAKAYVSETVEPEPTSAADRPTTERPGPKPPLWPVQSTAADRDGGDNDPDNPGRPRTRRPKR</sequence>
<keyword evidence="2" id="KW-1133">Transmembrane helix</keyword>
<keyword evidence="2" id="KW-0812">Transmembrane</keyword>
<comment type="caution">
    <text evidence="3">The sequence shown here is derived from an EMBL/GenBank/DDBJ whole genome shotgun (WGS) entry which is preliminary data.</text>
</comment>
<dbReference type="Proteomes" id="UP000612585">
    <property type="component" value="Unassembled WGS sequence"/>
</dbReference>
<feature type="transmembrane region" description="Helical" evidence="2">
    <location>
        <begin position="28"/>
        <end position="54"/>
    </location>
</feature>
<evidence type="ECO:0000256" key="2">
    <source>
        <dbReference type="SAM" id="Phobius"/>
    </source>
</evidence>
<evidence type="ECO:0000313" key="3">
    <source>
        <dbReference type="EMBL" id="GIJ59627.1"/>
    </source>
</evidence>
<feature type="compositionally biased region" description="Low complexity" evidence="1">
    <location>
        <begin position="435"/>
        <end position="445"/>
    </location>
</feature>
<keyword evidence="2" id="KW-0472">Membrane</keyword>
<feature type="transmembrane region" description="Helical" evidence="2">
    <location>
        <begin position="66"/>
        <end position="92"/>
    </location>
</feature>
<feature type="transmembrane region" description="Helical" evidence="2">
    <location>
        <begin position="292"/>
        <end position="314"/>
    </location>
</feature>
<accession>A0A8J3Z9I0</accession>
<feature type="transmembrane region" description="Helical" evidence="2">
    <location>
        <begin position="254"/>
        <end position="272"/>
    </location>
</feature>
<gene>
    <name evidence="3" type="ORF">Vau01_071430</name>
</gene>
<dbReference type="EMBL" id="BOPG01000048">
    <property type="protein sequence ID" value="GIJ59627.1"/>
    <property type="molecule type" value="Genomic_DNA"/>
</dbReference>
<name>A0A8J3Z9I0_9ACTN</name>
<feature type="compositionally biased region" description="Low complexity" evidence="1">
    <location>
        <begin position="354"/>
        <end position="379"/>
    </location>
</feature>
<proteinExistence type="predicted"/>
<feature type="compositionally biased region" description="Low complexity" evidence="1">
    <location>
        <begin position="416"/>
        <end position="426"/>
    </location>
</feature>
<protein>
    <submittedName>
        <fullName evidence="3">Uncharacterized protein</fullName>
    </submittedName>
</protein>
<evidence type="ECO:0000256" key="1">
    <source>
        <dbReference type="SAM" id="MobiDB-lite"/>
    </source>
</evidence>
<keyword evidence="4" id="KW-1185">Reference proteome</keyword>
<feature type="transmembrane region" description="Helical" evidence="2">
    <location>
        <begin position="173"/>
        <end position="193"/>
    </location>
</feature>
<feature type="region of interest" description="Disordered" evidence="1">
    <location>
        <begin position="332"/>
        <end position="514"/>
    </location>
</feature>
<feature type="transmembrane region" description="Helical" evidence="2">
    <location>
        <begin position="221"/>
        <end position="242"/>
    </location>
</feature>
<organism evidence="3 4">
    <name type="scientific">Virgisporangium aurantiacum</name>
    <dbReference type="NCBI Taxonomy" id="175570"/>
    <lineage>
        <taxon>Bacteria</taxon>
        <taxon>Bacillati</taxon>
        <taxon>Actinomycetota</taxon>
        <taxon>Actinomycetes</taxon>
        <taxon>Micromonosporales</taxon>
        <taxon>Micromonosporaceae</taxon>
        <taxon>Virgisporangium</taxon>
    </lineage>
</organism>
<dbReference type="AlphaFoldDB" id="A0A8J3Z9I0"/>
<reference evidence="3" key="1">
    <citation type="submission" date="2021-01" db="EMBL/GenBank/DDBJ databases">
        <title>Whole genome shotgun sequence of Virgisporangium aurantiacum NBRC 16421.</title>
        <authorList>
            <person name="Komaki H."/>
            <person name="Tamura T."/>
        </authorList>
    </citation>
    <scope>NUCLEOTIDE SEQUENCE</scope>
    <source>
        <strain evidence="3">NBRC 16421</strain>
    </source>
</reference>
<evidence type="ECO:0000313" key="4">
    <source>
        <dbReference type="Proteomes" id="UP000612585"/>
    </source>
</evidence>